<name>A0ABU3EKB7_9RHOB</name>
<dbReference type="Pfam" id="PF03524">
    <property type="entry name" value="CagX"/>
    <property type="match status" value="1"/>
</dbReference>
<gene>
    <name evidence="4" type="ORF">RM190_22750</name>
</gene>
<dbReference type="InterPro" id="IPR033645">
    <property type="entry name" value="VirB9/CagX/TrbG_C"/>
</dbReference>
<dbReference type="RefSeq" id="WP_311761773.1">
    <property type="nucleotide sequence ID" value="NZ_JAVRQI010000030.1"/>
</dbReference>
<reference evidence="5" key="1">
    <citation type="submission" date="2023-07" db="EMBL/GenBank/DDBJ databases">
        <title>Characterization of two Paracoccaceae strains isolated from Phycosphere and proposal of Xinfangfangia lacusdiani sp. nov.</title>
        <authorList>
            <person name="Deng Y."/>
            <person name="Zhang Y.Q."/>
        </authorList>
    </citation>
    <scope>NUCLEOTIDE SEQUENCE [LARGE SCALE GENOMIC DNA]</scope>
    <source>
        <strain evidence="5">CPCC 101403</strain>
    </source>
</reference>
<proteinExistence type="inferred from homology"/>
<feature type="chain" id="PRO_5045804000" evidence="3">
    <location>
        <begin position="22"/>
        <end position="238"/>
    </location>
</feature>
<evidence type="ECO:0000256" key="1">
    <source>
        <dbReference type="ARBA" id="ARBA00006135"/>
    </source>
</evidence>
<sequence length="238" mass="25697">MKRMLIAVALAGLSLPAPALAEISPRAGAHDGRITYASYQEGQVYTVPVRVRNITMIELGEGETIRAIAAGDTESFQVEKLEGNNVFTIKPVLDGAQTNVTVETDRRFYFLNVVEGKARPSWSVKFAVQGSARGPSSRSRVAPLPEAPPPKMRYRIISRTRGASFAPIGISDDGAKTYFQIPAAAATPTIFRVDAKGREYAVNSSMDGAVIVVSGRSSRWVVRYGDDHACIEGEGVRP</sequence>
<dbReference type="CDD" id="cd06911">
    <property type="entry name" value="VirB9_CagX_TrbG"/>
    <property type="match status" value="1"/>
</dbReference>
<keyword evidence="2 3" id="KW-0732">Signal</keyword>
<keyword evidence="5" id="KW-1185">Reference proteome</keyword>
<feature type="signal peptide" evidence="3">
    <location>
        <begin position="1"/>
        <end position="21"/>
    </location>
</feature>
<evidence type="ECO:0000256" key="2">
    <source>
        <dbReference type="ARBA" id="ARBA00022729"/>
    </source>
</evidence>
<evidence type="ECO:0000313" key="4">
    <source>
        <dbReference type="EMBL" id="MDT1064693.1"/>
    </source>
</evidence>
<dbReference type="Proteomes" id="UP001251085">
    <property type="component" value="Unassembled WGS sequence"/>
</dbReference>
<evidence type="ECO:0000313" key="5">
    <source>
        <dbReference type="Proteomes" id="UP001251085"/>
    </source>
</evidence>
<evidence type="ECO:0000256" key="3">
    <source>
        <dbReference type="SAM" id="SignalP"/>
    </source>
</evidence>
<dbReference type="InterPro" id="IPR038161">
    <property type="entry name" value="VirB9/CagX/TrbG_C_sf"/>
</dbReference>
<dbReference type="InterPro" id="IPR010258">
    <property type="entry name" value="Conjugal_tfr_TrbG/VirB9/CagX"/>
</dbReference>
<dbReference type="Gene3D" id="2.60.40.2500">
    <property type="match status" value="1"/>
</dbReference>
<accession>A0ABU3EKB7</accession>
<protein>
    <submittedName>
        <fullName evidence="4">TrbG/VirB9 family P-type conjugative transfer protein</fullName>
    </submittedName>
</protein>
<comment type="caution">
    <text evidence="4">The sequence shown here is derived from an EMBL/GenBank/DDBJ whole genome shotgun (WGS) entry which is preliminary data.</text>
</comment>
<comment type="similarity">
    <text evidence="1">Belongs to the TrbG/VirB9 family.</text>
</comment>
<organism evidence="4 5">
    <name type="scientific">Paracoccus broussonetiae</name>
    <dbReference type="NCBI Taxonomy" id="3075834"/>
    <lineage>
        <taxon>Bacteria</taxon>
        <taxon>Pseudomonadati</taxon>
        <taxon>Pseudomonadota</taxon>
        <taxon>Alphaproteobacteria</taxon>
        <taxon>Rhodobacterales</taxon>
        <taxon>Paracoccaceae</taxon>
        <taxon>Paracoccus</taxon>
    </lineage>
</organism>
<dbReference type="EMBL" id="JAVRQI010000030">
    <property type="protein sequence ID" value="MDT1064693.1"/>
    <property type="molecule type" value="Genomic_DNA"/>
</dbReference>